<dbReference type="Proteomes" id="UP000095280">
    <property type="component" value="Unplaced"/>
</dbReference>
<evidence type="ECO:0000313" key="3">
    <source>
        <dbReference type="Proteomes" id="UP000095280"/>
    </source>
</evidence>
<dbReference type="AlphaFoldDB" id="A0A1I8F3G8"/>
<name>A0A1I8F3G8_9PLAT</name>
<feature type="compositionally biased region" description="Polar residues" evidence="1">
    <location>
        <begin position="337"/>
        <end position="346"/>
    </location>
</feature>
<dbReference type="GO" id="GO:0016020">
    <property type="term" value="C:membrane"/>
    <property type="evidence" value="ECO:0007669"/>
    <property type="project" value="InterPro"/>
</dbReference>
<accession>A0A1I8F3G8</accession>
<keyword evidence="2" id="KW-0812">Transmembrane</keyword>
<dbReference type="InterPro" id="IPR008952">
    <property type="entry name" value="Tetraspanin_EC2_sf"/>
</dbReference>
<organism evidence="3 4">
    <name type="scientific">Macrostomum lignano</name>
    <dbReference type="NCBI Taxonomy" id="282301"/>
    <lineage>
        <taxon>Eukaryota</taxon>
        <taxon>Metazoa</taxon>
        <taxon>Spiralia</taxon>
        <taxon>Lophotrochozoa</taxon>
        <taxon>Platyhelminthes</taxon>
        <taxon>Rhabditophora</taxon>
        <taxon>Macrostomorpha</taxon>
        <taxon>Macrostomida</taxon>
        <taxon>Macrostomidae</taxon>
        <taxon>Macrostomum</taxon>
    </lineage>
</organism>
<keyword evidence="2" id="KW-0472">Membrane</keyword>
<evidence type="ECO:0000313" key="4">
    <source>
        <dbReference type="WBParaSite" id="maker-unitig_18232-snap-gene-0.2-mRNA-1"/>
    </source>
</evidence>
<evidence type="ECO:0000256" key="2">
    <source>
        <dbReference type="SAM" id="Phobius"/>
    </source>
</evidence>
<reference evidence="4" key="1">
    <citation type="submission" date="2016-11" db="UniProtKB">
        <authorList>
            <consortium name="WormBaseParasite"/>
        </authorList>
    </citation>
    <scope>IDENTIFICATION</scope>
</reference>
<sequence length="387" mass="42034">ELESGVKRSYGSVSLVTTGVDSIQSEMRCCGWWTSPQAQFENSCTWFNGTTWYKANPVDKSDSNSSKCPSSCCADGKANCKSPYAESCTKKIFKKYLVAVPLAAVAAVILCLCHLLCAVVLLKQQIDIVASQIIRSPAVACFCFSLSSCRRPPPPPYLPTSGGPASSRSWSAWPCPLSAASPPKCVIRGPLAAAVRASGWCSWPRAQLRPSLFLFSRVCHLLSLSSAARRPALGPADCELFVDSEMDALVSKPALRRRDGSATAGPRLKRSGLRRPRPEGTPLSTTGGRPLDQRRRQRIEDERRDRSRMWADRTRAASTSQSGFTGLMESTALHLVGSSNNSSPQTPGGCYIPERTPQSLMSKQQDSAIGQPAVRQSPVPLRRRNFP</sequence>
<protein>
    <submittedName>
        <fullName evidence="4">C-type lectin domain-containing protein</fullName>
    </submittedName>
</protein>
<evidence type="ECO:0000256" key="1">
    <source>
        <dbReference type="SAM" id="MobiDB-lite"/>
    </source>
</evidence>
<feature type="compositionally biased region" description="Polar residues" evidence="1">
    <location>
        <begin position="356"/>
        <end position="368"/>
    </location>
</feature>
<feature type="transmembrane region" description="Helical" evidence="2">
    <location>
        <begin position="96"/>
        <end position="122"/>
    </location>
</feature>
<feature type="region of interest" description="Disordered" evidence="1">
    <location>
        <begin position="252"/>
        <end position="387"/>
    </location>
</feature>
<keyword evidence="3" id="KW-1185">Reference proteome</keyword>
<keyword evidence="2" id="KW-1133">Transmembrane helix</keyword>
<feature type="compositionally biased region" description="Basic and acidic residues" evidence="1">
    <location>
        <begin position="291"/>
        <end position="315"/>
    </location>
</feature>
<dbReference type="Gene3D" id="1.10.1450.10">
    <property type="entry name" value="Tetraspanin"/>
    <property type="match status" value="1"/>
</dbReference>
<dbReference type="WBParaSite" id="maker-unitig_18232-snap-gene-0.2-mRNA-1">
    <property type="protein sequence ID" value="maker-unitig_18232-snap-gene-0.2-mRNA-1"/>
    <property type="gene ID" value="maker-unitig_18232-snap-gene-0.2"/>
</dbReference>
<proteinExistence type="predicted"/>